<name>A0AA97AIJ2_9CYAN</name>
<dbReference type="GO" id="GO:0009231">
    <property type="term" value="P:riboflavin biosynthetic process"/>
    <property type="evidence" value="ECO:0007669"/>
    <property type="project" value="InterPro"/>
</dbReference>
<organism evidence="2">
    <name type="scientific">Leptolyngbya sp. NK1-12</name>
    <dbReference type="NCBI Taxonomy" id="2547451"/>
    <lineage>
        <taxon>Bacteria</taxon>
        <taxon>Bacillati</taxon>
        <taxon>Cyanobacteriota</taxon>
        <taxon>Cyanophyceae</taxon>
        <taxon>Leptolyngbyales</taxon>
        <taxon>Leptolyngbyaceae</taxon>
        <taxon>Leptolyngbya group</taxon>
        <taxon>Leptolyngbya</taxon>
    </lineage>
</organism>
<dbReference type="InterPro" id="IPR050765">
    <property type="entry name" value="Riboflavin_Biosynth_HTPR"/>
</dbReference>
<feature type="domain" description="Bacterial bifunctional deaminase-reductase C-terminal" evidence="1">
    <location>
        <begin position="7"/>
        <end position="169"/>
    </location>
</feature>
<dbReference type="Gene3D" id="3.40.430.10">
    <property type="entry name" value="Dihydrofolate Reductase, subunit A"/>
    <property type="match status" value="1"/>
</dbReference>
<sequence length="183" mass="20134">MKTQYYTATSLDGFIADAENSLDWLFQFGEPENGSYSNFIREVGAIAMGATTYEWILSHPSDDHSNPVWTYEQPAWVFTSRSLPTIPGADIKFVKGDVRPVHQEMSAAAGGKNIWLVGGGDLVGQFYDHGLLDEIIVQITSVTLGSGAPLLPRRIVTPPLKLLSATVYGHAFAELRYQVFPPE</sequence>
<evidence type="ECO:0000259" key="1">
    <source>
        <dbReference type="Pfam" id="PF01872"/>
    </source>
</evidence>
<dbReference type="EMBL" id="CP053586">
    <property type="protein sequence ID" value="WNZ25619.1"/>
    <property type="molecule type" value="Genomic_DNA"/>
</dbReference>
<dbReference type="RefSeq" id="WP_316431774.1">
    <property type="nucleotide sequence ID" value="NZ_CP053586.1"/>
</dbReference>
<dbReference type="AlphaFoldDB" id="A0AA97AIJ2"/>
<dbReference type="SUPFAM" id="SSF53597">
    <property type="entry name" value="Dihydrofolate reductase-like"/>
    <property type="match status" value="1"/>
</dbReference>
<accession>A0AA97AIJ2</accession>
<evidence type="ECO:0000313" key="2">
    <source>
        <dbReference type="EMBL" id="WNZ25619.1"/>
    </source>
</evidence>
<dbReference type="PANTHER" id="PTHR38011">
    <property type="entry name" value="DIHYDROFOLATE REDUCTASE FAMILY PROTEIN (AFU_ORTHOLOGUE AFUA_8G06820)"/>
    <property type="match status" value="1"/>
</dbReference>
<gene>
    <name evidence="2" type="ORF">HJG54_24125</name>
</gene>
<dbReference type="InterPro" id="IPR024072">
    <property type="entry name" value="DHFR-like_dom_sf"/>
</dbReference>
<proteinExistence type="predicted"/>
<dbReference type="Pfam" id="PF01872">
    <property type="entry name" value="RibD_C"/>
    <property type="match status" value="1"/>
</dbReference>
<reference evidence="2" key="1">
    <citation type="submission" date="2020-05" db="EMBL/GenBank/DDBJ databases">
        <authorList>
            <person name="Zhu T."/>
            <person name="Keshari N."/>
            <person name="Lu X."/>
        </authorList>
    </citation>
    <scope>NUCLEOTIDE SEQUENCE</scope>
    <source>
        <strain evidence="2">NK1-12</strain>
    </source>
</reference>
<dbReference type="GO" id="GO:0008703">
    <property type="term" value="F:5-amino-6-(5-phosphoribosylamino)uracil reductase activity"/>
    <property type="evidence" value="ECO:0007669"/>
    <property type="project" value="InterPro"/>
</dbReference>
<dbReference type="InterPro" id="IPR002734">
    <property type="entry name" value="RibDG_C"/>
</dbReference>
<protein>
    <submittedName>
        <fullName evidence="2">Dihydrofolate reductase</fullName>
    </submittedName>
</protein>
<dbReference type="PANTHER" id="PTHR38011:SF11">
    <property type="entry name" value="2,5-DIAMINO-6-RIBOSYLAMINO-4(3H)-PYRIMIDINONE 5'-PHOSPHATE REDUCTASE"/>
    <property type="match status" value="1"/>
</dbReference>